<dbReference type="InterPro" id="IPR057577">
    <property type="entry name" value="Nucleoprot-TPR/MLP1_dom"/>
</dbReference>
<keyword evidence="9" id="KW-0158">Chromosome</keyword>
<evidence type="ECO:0000256" key="24">
    <source>
        <dbReference type="ARBA" id="ARBA00077074"/>
    </source>
</evidence>
<dbReference type="PANTHER" id="PTHR18898">
    <property type="entry name" value="NUCLEOPROTEIN TPR-RELATED"/>
    <property type="match status" value="1"/>
</dbReference>
<feature type="compositionally biased region" description="Acidic residues" evidence="26">
    <location>
        <begin position="1659"/>
        <end position="1691"/>
    </location>
</feature>
<proteinExistence type="inferred from homology"/>
<evidence type="ECO:0000256" key="23">
    <source>
        <dbReference type="ARBA" id="ARBA00023328"/>
    </source>
</evidence>
<evidence type="ECO:0000259" key="28">
    <source>
        <dbReference type="Pfam" id="PF25481"/>
    </source>
</evidence>
<dbReference type="GO" id="GO:0006406">
    <property type="term" value="P:mRNA export from nucleus"/>
    <property type="evidence" value="ECO:0007669"/>
    <property type="project" value="TreeGrafter"/>
</dbReference>
<dbReference type="Gene3D" id="1.10.287.1490">
    <property type="match status" value="1"/>
</dbReference>
<evidence type="ECO:0000259" key="27">
    <source>
        <dbReference type="Pfam" id="PF07926"/>
    </source>
</evidence>
<dbReference type="Proteomes" id="UP000472271">
    <property type="component" value="Chromosome 4"/>
</dbReference>
<dbReference type="Pfam" id="PF25481">
    <property type="entry name" value="Nucleoprot-TPR"/>
    <property type="match status" value="1"/>
</dbReference>
<keyword evidence="21" id="KW-0539">Nucleus</keyword>
<dbReference type="GO" id="GO:0031965">
    <property type="term" value="C:nuclear membrane"/>
    <property type="evidence" value="ECO:0007669"/>
    <property type="project" value="UniProtKB-SubCell"/>
</dbReference>
<dbReference type="GO" id="GO:0034399">
    <property type="term" value="C:nuclear periphery"/>
    <property type="evidence" value="ECO:0007669"/>
    <property type="project" value="UniProtKB-ARBA"/>
</dbReference>
<feature type="compositionally biased region" description="Low complexity" evidence="26">
    <location>
        <begin position="485"/>
        <end position="499"/>
    </location>
</feature>
<reference evidence="30" key="3">
    <citation type="submission" date="2025-09" db="UniProtKB">
        <authorList>
            <consortium name="Ensembl"/>
        </authorList>
    </citation>
    <scope>IDENTIFICATION</scope>
</reference>
<evidence type="ECO:0000256" key="4">
    <source>
        <dbReference type="ARBA" id="ARBA00004620"/>
    </source>
</evidence>
<feature type="coiled-coil region" evidence="25">
    <location>
        <begin position="507"/>
        <end position="717"/>
    </location>
</feature>
<evidence type="ECO:0000256" key="12">
    <source>
        <dbReference type="ARBA" id="ARBA00022776"/>
    </source>
</evidence>
<evidence type="ECO:0000256" key="25">
    <source>
        <dbReference type="SAM" id="Coils"/>
    </source>
</evidence>
<keyword evidence="15" id="KW-0653">Protein transport</keyword>
<keyword evidence="22" id="KW-0131">Cell cycle</keyword>
<evidence type="ECO:0000256" key="1">
    <source>
        <dbReference type="ARBA" id="ARBA00004186"/>
    </source>
</evidence>
<feature type="coiled-coil region" evidence="25">
    <location>
        <begin position="748"/>
        <end position="800"/>
    </location>
</feature>
<evidence type="ECO:0000256" key="3">
    <source>
        <dbReference type="ARBA" id="ARBA00004567"/>
    </source>
</evidence>
<feature type="compositionally biased region" description="Polar residues" evidence="26">
    <location>
        <begin position="1897"/>
        <end position="1918"/>
    </location>
</feature>
<evidence type="ECO:0000256" key="10">
    <source>
        <dbReference type="ARBA" id="ARBA00022490"/>
    </source>
</evidence>
<feature type="region of interest" description="Disordered" evidence="26">
    <location>
        <begin position="1355"/>
        <end position="1468"/>
    </location>
</feature>
<keyword evidence="19" id="KW-0472">Membrane</keyword>
<evidence type="ECO:0000256" key="20">
    <source>
        <dbReference type="ARBA" id="ARBA00023212"/>
    </source>
</evidence>
<name>A0A672ZIH4_9TELE</name>
<dbReference type="Pfam" id="PF25785">
    <property type="entry name" value="TPR"/>
    <property type="match status" value="1"/>
</dbReference>
<evidence type="ECO:0000256" key="7">
    <source>
        <dbReference type="ARBA" id="ARBA00019789"/>
    </source>
</evidence>
<accession>A0A672ZIH4</accession>
<evidence type="ECO:0000256" key="21">
    <source>
        <dbReference type="ARBA" id="ARBA00023242"/>
    </source>
</evidence>
<evidence type="ECO:0000256" key="15">
    <source>
        <dbReference type="ARBA" id="ARBA00022927"/>
    </source>
</evidence>
<evidence type="ECO:0000256" key="14">
    <source>
        <dbReference type="ARBA" id="ARBA00022838"/>
    </source>
</evidence>
<dbReference type="GO" id="GO:0000776">
    <property type="term" value="C:kinetochore"/>
    <property type="evidence" value="ECO:0007669"/>
    <property type="project" value="UniProtKB-KW"/>
</dbReference>
<feature type="coiled-coil region" evidence="25">
    <location>
        <begin position="977"/>
        <end position="1197"/>
    </location>
</feature>
<dbReference type="GO" id="GO:1901673">
    <property type="term" value="P:regulation of mitotic spindle assembly"/>
    <property type="evidence" value="ECO:0007669"/>
    <property type="project" value="TreeGrafter"/>
</dbReference>
<comment type="subcellular location">
    <subcellularLocation>
        <location evidence="5">Chromosome</location>
        <location evidence="5">Centromere</location>
        <location evidence="5">Kinetochore</location>
    </subcellularLocation>
    <subcellularLocation>
        <location evidence="1">Cytoplasm</location>
        <location evidence="1">Cytoskeleton</location>
        <location evidence="1">Spindle</location>
    </subcellularLocation>
    <subcellularLocation>
        <location evidence="2">Nucleus membrane</location>
        <topology evidence="2">Peripheral membrane protein</topology>
        <orientation evidence="2">Cytoplasmic side</orientation>
    </subcellularLocation>
    <subcellularLocation>
        <location evidence="4">Nucleus membrane</location>
        <topology evidence="4">Peripheral membrane protein</topology>
        <orientation evidence="4">Nucleoplasmic side</orientation>
    </subcellularLocation>
    <subcellularLocation>
        <location evidence="3">Nucleus</location>
        <location evidence="3">Nuclear pore complex</location>
    </subcellularLocation>
</comment>
<evidence type="ECO:0000256" key="6">
    <source>
        <dbReference type="ARBA" id="ARBA00005274"/>
    </source>
</evidence>
<protein>
    <recommendedName>
        <fullName evidence="7">Nucleoprotein TPR</fullName>
    </recommendedName>
    <alternativeName>
        <fullName evidence="24">NPC-associated intranuclear protein</fullName>
    </alternativeName>
</protein>
<keyword evidence="31" id="KW-1185">Reference proteome</keyword>
<dbReference type="InterPro" id="IPR012929">
    <property type="entry name" value="Nucleoprot-TPR/MLP1-2_dom"/>
</dbReference>
<keyword evidence="18" id="KW-0906">Nuclear pore complex</keyword>
<evidence type="ECO:0000259" key="29">
    <source>
        <dbReference type="Pfam" id="PF25785"/>
    </source>
</evidence>
<feature type="compositionally biased region" description="Low complexity" evidence="26">
    <location>
        <begin position="1389"/>
        <end position="1402"/>
    </location>
</feature>
<feature type="coiled-coil region" evidence="25">
    <location>
        <begin position="858"/>
        <end position="931"/>
    </location>
</feature>
<feature type="coiled-coil region" evidence="25">
    <location>
        <begin position="273"/>
        <end position="442"/>
    </location>
</feature>
<feature type="region of interest" description="Disordered" evidence="26">
    <location>
        <begin position="1659"/>
        <end position="1708"/>
    </location>
</feature>
<feature type="region of interest" description="Disordered" evidence="26">
    <location>
        <begin position="1836"/>
        <end position="1923"/>
    </location>
</feature>
<feature type="compositionally biased region" description="Acidic residues" evidence="26">
    <location>
        <begin position="1867"/>
        <end position="1879"/>
    </location>
</feature>
<feature type="region of interest" description="Disordered" evidence="26">
    <location>
        <begin position="1533"/>
        <end position="1620"/>
    </location>
</feature>
<feature type="compositionally biased region" description="Low complexity" evidence="26">
    <location>
        <begin position="1454"/>
        <end position="1468"/>
    </location>
</feature>
<evidence type="ECO:0000256" key="17">
    <source>
        <dbReference type="ARBA" id="ARBA00023054"/>
    </source>
</evidence>
<evidence type="ECO:0000256" key="11">
    <source>
        <dbReference type="ARBA" id="ARBA00022618"/>
    </source>
</evidence>
<evidence type="ECO:0000256" key="9">
    <source>
        <dbReference type="ARBA" id="ARBA00022454"/>
    </source>
</evidence>
<evidence type="ECO:0000256" key="16">
    <source>
        <dbReference type="ARBA" id="ARBA00023010"/>
    </source>
</evidence>
<dbReference type="SUPFAM" id="SSF58100">
    <property type="entry name" value="Bacterial hemolysins"/>
    <property type="match status" value="1"/>
</dbReference>
<dbReference type="GO" id="GO:0017056">
    <property type="term" value="F:structural constituent of nuclear pore"/>
    <property type="evidence" value="ECO:0007669"/>
    <property type="project" value="TreeGrafter"/>
</dbReference>
<gene>
    <name evidence="30" type="primary">tprb</name>
</gene>
<dbReference type="PANTHER" id="PTHR18898:SF4">
    <property type="entry name" value="NUCLEOPROTEIN TPR"/>
    <property type="match status" value="1"/>
</dbReference>
<keyword evidence="8" id="KW-0813">Transport</keyword>
<keyword evidence="17 25" id="KW-0175">Coiled coil</keyword>
<evidence type="ECO:0000256" key="5">
    <source>
        <dbReference type="ARBA" id="ARBA00004629"/>
    </source>
</evidence>
<keyword evidence="20" id="KW-0206">Cytoskeleton</keyword>
<evidence type="ECO:0000256" key="8">
    <source>
        <dbReference type="ARBA" id="ARBA00022448"/>
    </source>
</evidence>
<feature type="compositionally biased region" description="Polar residues" evidence="26">
    <location>
        <begin position="1836"/>
        <end position="1858"/>
    </location>
</feature>
<evidence type="ECO:0000256" key="18">
    <source>
        <dbReference type="ARBA" id="ARBA00023132"/>
    </source>
</evidence>
<feature type="coiled-coil region" evidence="25">
    <location>
        <begin position="62"/>
        <end position="209"/>
    </location>
</feature>
<comment type="similarity">
    <text evidence="6">Belongs to the TPR family.</text>
</comment>
<dbReference type="InterPro" id="IPR057974">
    <property type="entry name" value="NUA/TPR/MLP1-2-like_dom"/>
</dbReference>
<dbReference type="GO" id="GO:0005643">
    <property type="term" value="C:nuclear pore"/>
    <property type="evidence" value="ECO:0007669"/>
    <property type="project" value="UniProtKB-SubCell"/>
</dbReference>
<evidence type="ECO:0000313" key="30">
    <source>
        <dbReference type="Ensembl" id="ENSSORP00005016569.1"/>
    </source>
</evidence>
<evidence type="ECO:0000256" key="13">
    <source>
        <dbReference type="ARBA" id="ARBA00022816"/>
    </source>
</evidence>
<evidence type="ECO:0000256" key="26">
    <source>
        <dbReference type="SAM" id="MobiDB-lite"/>
    </source>
</evidence>
<evidence type="ECO:0000256" key="19">
    <source>
        <dbReference type="ARBA" id="ARBA00023136"/>
    </source>
</evidence>
<feature type="domain" description="Nucleoprotein TPR/MPL1" evidence="28">
    <location>
        <begin position="14"/>
        <end position="92"/>
    </location>
</feature>
<evidence type="ECO:0000256" key="22">
    <source>
        <dbReference type="ARBA" id="ARBA00023306"/>
    </source>
</evidence>
<keyword evidence="14" id="KW-0995">Kinetochore</keyword>
<dbReference type="GO" id="GO:0006606">
    <property type="term" value="P:protein import into nucleus"/>
    <property type="evidence" value="ECO:0007669"/>
    <property type="project" value="InterPro"/>
</dbReference>
<reference evidence="30" key="1">
    <citation type="submission" date="2019-06" db="EMBL/GenBank/DDBJ databases">
        <authorList>
            <consortium name="Wellcome Sanger Institute Data Sharing"/>
        </authorList>
    </citation>
    <scope>NUCLEOTIDE SEQUENCE [LARGE SCALE GENOMIC DNA]</scope>
</reference>
<reference evidence="30" key="2">
    <citation type="submission" date="2025-08" db="UniProtKB">
        <authorList>
            <consortium name="Ensembl"/>
        </authorList>
    </citation>
    <scope>IDENTIFICATION</scope>
</reference>
<feature type="compositionally biased region" description="Basic and acidic residues" evidence="26">
    <location>
        <begin position="1359"/>
        <end position="1383"/>
    </location>
</feature>
<keyword evidence="11" id="KW-0132">Cell division</keyword>
<dbReference type="GO" id="GO:0051301">
    <property type="term" value="P:cell division"/>
    <property type="evidence" value="ECO:0007669"/>
    <property type="project" value="UniProtKB-KW"/>
</dbReference>
<feature type="compositionally biased region" description="Low complexity" evidence="26">
    <location>
        <begin position="1533"/>
        <end position="1546"/>
    </location>
</feature>
<keyword evidence="13" id="KW-0509">mRNA transport</keyword>
<organism evidence="30 31">
    <name type="scientific">Sphaeramia orbicularis</name>
    <name type="common">orbiculate cardinalfish</name>
    <dbReference type="NCBI Taxonomy" id="375764"/>
    <lineage>
        <taxon>Eukaryota</taxon>
        <taxon>Metazoa</taxon>
        <taxon>Chordata</taxon>
        <taxon>Craniata</taxon>
        <taxon>Vertebrata</taxon>
        <taxon>Euteleostomi</taxon>
        <taxon>Actinopterygii</taxon>
        <taxon>Neopterygii</taxon>
        <taxon>Teleostei</taxon>
        <taxon>Neoteleostei</taxon>
        <taxon>Acanthomorphata</taxon>
        <taxon>Gobiaria</taxon>
        <taxon>Kurtiformes</taxon>
        <taxon>Apogonoidei</taxon>
        <taxon>Apogonidae</taxon>
        <taxon>Apogoninae</taxon>
        <taxon>Sphaeramia</taxon>
    </lineage>
</organism>
<dbReference type="GO" id="GO:0005819">
    <property type="term" value="C:spindle"/>
    <property type="evidence" value="ECO:0007669"/>
    <property type="project" value="UniProtKB-SubCell"/>
</dbReference>
<evidence type="ECO:0000313" key="31">
    <source>
        <dbReference type="Proteomes" id="UP000472271"/>
    </source>
</evidence>
<feature type="domain" description="NUA/TPR/MLP1-2-like" evidence="29">
    <location>
        <begin position="317"/>
        <end position="415"/>
    </location>
</feature>
<keyword evidence="23" id="KW-0137">Centromere</keyword>
<dbReference type="FunFam" id="1.10.287.1490:FF:000004">
    <property type="entry name" value="nucleoprotein TPR isoform X2"/>
    <property type="match status" value="1"/>
</dbReference>
<dbReference type="Gene3D" id="1.20.1170.10">
    <property type="match status" value="1"/>
</dbReference>
<keyword evidence="12" id="KW-0498">Mitosis</keyword>
<feature type="compositionally biased region" description="Polar residues" evidence="26">
    <location>
        <begin position="1558"/>
        <end position="1574"/>
    </location>
</feature>
<feature type="domain" description="Nucleoprotein TPR/MLP1-2" evidence="27">
    <location>
        <begin position="833"/>
        <end position="928"/>
    </location>
</feature>
<sequence length="1961" mass="222030">SKIALQMKLDELEAAEVSIKYKEKRMEQEKELLHGQTSWLNKELKAKSEELLALSRQKGNEILDLKCSLENKEDELNRLQEQVASLKTSNEQLQKQNEDMIGKLKEAKEQHASMEEKFRSELNANIKLCNLYKGAAEDSEAKSGELSQALEELHKLLKDAGEANKTLEEKLQEMNGSTDKTVVELKERIQGLEKELDNANELLSNSKLRGPVGTSVLTEEQMTTMSPTAAAVSKIKPGMKLTELYTAYVESQEQLQLERLENKRVNKYLDDIVQEVEAKAPILKRQRDEHERMQKSVTSLSAKLEQAIKEVHRLQKEADEANKRSSVLERDNQRHELQLADMSQQVRVLLIELEEARGNHVLLEEEVSLADVSSTSEVISQHLVTFRSVEELQKQNQRLLVALRELGETQEKEEQEATGSMRVEMEQSLEKAQADLDALKEQRCQQMKITESVVRQRDMYRVLLAQATGVAFPQQGTPPEDFSMTSTPRRSPAATPTTGTPTALVSMAAESAEALEAKAALRQLQEVFTTYKRERVENDKVLTEQNEKLQEQLSDLRSQNAKISTQLEFASKRYEMLQDNVEGYRKEIASLREKGQKMTTAMQKHEQTIHTLNEDLRAAKEKLAMAEGHAESLRKERDMLKLVESRLNQEKDAISSQQQSQNLLLTNLQTIQATLERSETDTRQRLNSQLEKQEREISQLQKRLEHEVEQRHLLTRNQEVNGQILVLENIPLSCISPALRGLLTMSVCIALQQARASIEARMKEAEAQHHRLEEKIMEAEKEKQDLEEQKKKALASLEEQVYTIPILLHHFLYTFNLIFTFNTWTCLFFSAHKAKLVAEAQDKYEREMMLHAADVEALQAAKAQALQAVELRHQLEERAQRVSAELIEARVSWEEQEKILKEEMSKMEKRYEELQRQNTLLHEQIQTMSRRMADNLQRVASERPMNISLTEEGKSQDQVLEILRFVRREKEIAESRFEVAQGESLRYRLRVEQLERELKEVQDSLSAARERMQVTAKTLAQHDELMKKTETMSILMETNKMLREEKDKMEQELQQAQAKVQKLESDILPLQQANSELSEKSGMLQAEKKILEDEIKRWKSRTQHLVTQQKDSDPEEYKRLHSEKEAHLKRIQQLTEENNRFKVEASRTSGLTTSLQNQVQSLRDGVARITEERNALKTELDAKNQDLQEKVRTITQVKKIGRRYKTQFEELKVQHDRIVAEAAAGPSQDEEARQASVQEMQTLKDSLSQAEAKTKELEGQLESINKVVTERDTEVRNAQEQSTRLQTELTRLRQELQFKVTQEETLRQQMADKEEKMRKAVCPVFQSAYQMQTENDELKQQREELEVRVSALKSQYEGRLSRQERELRDLRGQQERQEQRDEPAEAGPSKTQEQQRSTEQRQISLKTTPAADRGSASTSEPPTANIKPTPVVATAGKQAVNPGNKPTPRASIRPMITPATVPTPTPTATVMPTTQVETQEAMQSTEGPPVEHVTVYGSASGSVRSASPNVQTTLASPMLTVQQVQTQATAFVQPTQQQSMTHAEPAPQEPPPVVIEATPSSQVEWPSTSSTSSVFGPVSATPGTSSMTKRPRDEEESTSLVTDTETPQEDTARGPISKKLRIIQRVGPEVRRVWHKKSKVHECGICHLNVSLFLQMQDYDEEEEDEEEEEEDDEDEEEDDGGMGDEGEDSNEGSGDGNEVYEGDDTEVRLPVTHRVVMLNLYTLSPTQHFDDDDRMVPSTPTLVVPHRTEAFDQAIHSPQVAGVPRFRFGASEDMPQTTSSSHSDLGELASQGGLGMYESPLFLAAHEEESGGRSVPTTPLQVAAPVTVFSEVVQSDTTDHASQSVPMVSTSTPTMVVSGTAGTGEERDDVFLEPDTDSAEGSMEPVVSQGDMEEPSQPSDKASLPTTSQEPSSSSAGTVHPQGTDVSMCESQNNSLIFFFCQCLVLIHVFCSFRYEQCST</sequence>
<dbReference type="Pfam" id="PF07926">
    <property type="entry name" value="TPR_MLP1_2"/>
    <property type="match status" value="1"/>
</dbReference>
<dbReference type="Ensembl" id="ENSSORT00005017079.1">
    <property type="protein sequence ID" value="ENSSORP00005016569.1"/>
    <property type="gene ID" value="ENSSORG00005007356.1"/>
</dbReference>
<feature type="coiled-coil region" evidence="25">
    <location>
        <begin position="1233"/>
        <end position="1295"/>
    </location>
</feature>
<evidence type="ECO:0000256" key="2">
    <source>
        <dbReference type="ARBA" id="ARBA00004335"/>
    </source>
</evidence>
<keyword evidence="10" id="KW-0963">Cytoplasm</keyword>
<keyword evidence="16" id="KW-0811">Translocation</keyword>
<feature type="region of interest" description="Disordered" evidence="26">
    <location>
        <begin position="471"/>
        <end position="499"/>
    </location>
</feature>